<evidence type="ECO:0000256" key="1">
    <source>
        <dbReference type="SAM" id="MobiDB-lite"/>
    </source>
</evidence>
<proteinExistence type="predicted"/>
<feature type="domain" description="BZIP" evidence="2">
    <location>
        <begin position="22"/>
        <end position="36"/>
    </location>
</feature>
<feature type="compositionally biased region" description="Low complexity" evidence="1">
    <location>
        <begin position="55"/>
        <end position="65"/>
    </location>
</feature>
<evidence type="ECO:0000259" key="2">
    <source>
        <dbReference type="PROSITE" id="PS00036"/>
    </source>
</evidence>
<dbReference type="PROSITE" id="PS00036">
    <property type="entry name" value="BZIP_BASIC"/>
    <property type="match status" value="1"/>
</dbReference>
<feature type="compositionally biased region" description="Polar residues" evidence="1">
    <location>
        <begin position="16"/>
        <end position="29"/>
    </location>
</feature>
<gene>
    <name evidence="3" type="ORF">P154DRAFT_27864</name>
</gene>
<feature type="region of interest" description="Disordered" evidence="1">
    <location>
        <begin position="1"/>
        <end position="68"/>
    </location>
</feature>
<feature type="compositionally biased region" description="Basic and acidic residues" evidence="1">
    <location>
        <begin position="258"/>
        <end position="272"/>
    </location>
</feature>
<dbReference type="EMBL" id="ML977656">
    <property type="protein sequence ID" value="KAF1994527.1"/>
    <property type="molecule type" value="Genomic_DNA"/>
</dbReference>
<evidence type="ECO:0000313" key="4">
    <source>
        <dbReference type="Proteomes" id="UP000799779"/>
    </source>
</evidence>
<evidence type="ECO:0000313" key="3">
    <source>
        <dbReference type="EMBL" id="KAF1994527.1"/>
    </source>
</evidence>
<dbReference type="GO" id="GO:0003700">
    <property type="term" value="F:DNA-binding transcription factor activity"/>
    <property type="evidence" value="ECO:0007669"/>
    <property type="project" value="InterPro"/>
</dbReference>
<dbReference type="CDD" id="cd14688">
    <property type="entry name" value="bZIP_YAP"/>
    <property type="match status" value="1"/>
</dbReference>
<dbReference type="AlphaFoldDB" id="A0A6A5W021"/>
<dbReference type="Proteomes" id="UP000799779">
    <property type="component" value="Unassembled WGS sequence"/>
</dbReference>
<reference evidence="3" key="1">
    <citation type="journal article" date="2020" name="Stud. Mycol.">
        <title>101 Dothideomycetes genomes: a test case for predicting lifestyles and emergence of pathogens.</title>
        <authorList>
            <person name="Haridas S."/>
            <person name="Albert R."/>
            <person name="Binder M."/>
            <person name="Bloem J."/>
            <person name="Labutti K."/>
            <person name="Salamov A."/>
            <person name="Andreopoulos B."/>
            <person name="Baker S."/>
            <person name="Barry K."/>
            <person name="Bills G."/>
            <person name="Bluhm B."/>
            <person name="Cannon C."/>
            <person name="Castanera R."/>
            <person name="Culley D."/>
            <person name="Daum C."/>
            <person name="Ezra D."/>
            <person name="Gonzalez J."/>
            <person name="Henrissat B."/>
            <person name="Kuo A."/>
            <person name="Liang C."/>
            <person name="Lipzen A."/>
            <person name="Lutzoni F."/>
            <person name="Magnuson J."/>
            <person name="Mondo S."/>
            <person name="Nolan M."/>
            <person name="Ohm R."/>
            <person name="Pangilinan J."/>
            <person name="Park H.-J."/>
            <person name="Ramirez L."/>
            <person name="Alfaro M."/>
            <person name="Sun H."/>
            <person name="Tritt A."/>
            <person name="Yoshinaga Y."/>
            <person name="Zwiers L.-H."/>
            <person name="Turgeon B."/>
            <person name="Goodwin S."/>
            <person name="Spatafora J."/>
            <person name="Crous P."/>
            <person name="Grigoriev I."/>
        </authorList>
    </citation>
    <scope>NUCLEOTIDE SEQUENCE</scope>
    <source>
        <strain evidence="3">CBS 123094</strain>
    </source>
</reference>
<name>A0A6A5W021_9PLEO</name>
<feature type="compositionally biased region" description="Polar residues" evidence="1">
    <location>
        <begin position="39"/>
        <end position="51"/>
    </location>
</feature>
<protein>
    <recommendedName>
        <fullName evidence="2">BZIP domain-containing protein</fullName>
    </recommendedName>
</protein>
<keyword evidence="4" id="KW-1185">Reference proteome</keyword>
<feature type="region of interest" description="Disordered" evidence="1">
    <location>
        <begin position="209"/>
        <end position="272"/>
    </location>
</feature>
<accession>A0A6A5W021</accession>
<dbReference type="InterPro" id="IPR004827">
    <property type="entry name" value="bZIP"/>
</dbReference>
<organism evidence="3 4">
    <name type="scientific">Amniculicola lignicola CBS 123094</name>
    <dbReference type="NCBI Taxonomy" id="1392246"/>
    <lineage>
        <taxon>Eukaryota</taxon>
        <taxon>Fungi</taxon>
        <taxon>Dikarya</taxon>
        <taxon>Ascomycota</taxon>
        <taxon>Pezizomycotina</taxon>
        <taxon>Dothideomycetes</taxon>
        <taxon>Pleosporomycetidae</taxon>
        <taxon>Pleosporales</taxon>
        <taxon>Amniculicolaceae</taxon>
        <taxon>Amniculicola</taxon>
    </lineage>
</organism>
<sequence length="272" mass="30345">MSDQENSSLAGVPQKRTLSAQRRLQNRVAQQRYRERQKTNAATSAEQSDVTPPNGHDAGGTVDAVDAGDGEDMYYQREHAFLPNSDHPLSSSLGLNHTPIQWHAPPIPSVAPSPQIPHPFDAALDNGLNGHRVSSPILPAASISISRIKRQRLDSASTAIFQRNVHYTKPFFSICLPIIPLPRQLYKQHGPIIRNTTFRHVLQDFAIENPAPTRRDPHPQKINGAVVTAPRRVEHQRARHGRPHSTPCRRASRRRRNGRDAYKARGESGDAR</sequence>